<feature type="region of interest" description="Disordered" evidence="1">
    <location>
        <begin position="43"/>
        <end position="62"/>
    </location>
</feature>
<evidence type="ECO:0000313" key="2">
    <source>
        <dbReference type="EMBL" id="KAK2096684.1"/>
    </source>
</evidence>
<gene>
    <name evidence="2" type="ORF">P7K49_025718</name>
</gene>
<protein>
    <submittedName>
        <fullName evidence="2">Uncharacterized protein</fullName>
    </submittedName>
</protein>
<proteinExistence type="predicted"/>
<dbReference type="Proteomes" id="UP001266305">
    <property type="component" value="Unassembled WGS sequence"/>
</dbReference>
<sequence>MRPWTRQGELRPSRPSRSFLLGSDRVFSACGMEARLAPAPSYPRLRFRSRPPALESPAQERA</sequence>
<comment type="caution">
    <text evidence="2">The sequence shown here is derived from an EMBL/GenBank/DDBJ whole genome shotgun (WGS) entry which is preliminary data.</text>
</comment>
<name>A0ABQ9UIP2_SAGOE</name>
<dbReference type="EMBL" id="JASSZA010000012">
    <property type="protein sequence ID" value="KAK2096684.1"/>
    <property type="molecule type" value="Genomic_DNA"/>
</dbReference>
<evidence type="ECO:0000256" key="1">
    <source>
        <dbReference type="SAM" id="MobiDB-lite"/>
    </source>
</evidence>
<accession>A0ABQ9UIP2</accession>
<feature type="non-terminal residue" evidence="2">
    <location>
        <position position="62"/>
    </location>
</feature>
<evidence type="ECO:0000313" key="3">
    <source>
        <dbReference type="Proteomes" id="UP001266305"/>
    </source>
</evidence>
<keyword evidence="3" id="KW-1185">Reference proteome</keyword>
<organism evidence="2 3">
    <name type="scientific">Saguinus oedipus</name>
    <name type="common">Cotton-top tamarin</name>
    <name type="synonym">Oedipomidas oedipus</name>
    <dbReference type="NCBI Taxonomy" id="9490"/>
    <lineage>
        <taxon>Eukaryota</taxon>
        <taxon>Metazoa</taxon>
        <taxon>Chordata</taxon>
        <taxon>Craniata</taxon>
        <taxon>Vertebrata</taxon>
        <taxon>Euteleostomi</taxon>
        <taxon>Mammalia</taxon>
        <taxon>Eutheria</taxon>
        <taxon>Euarchontoglires</taxon>
        <taxon>Primates</taxon>
        <taxon>Haplorrhini</taxon>
        <taxon>Platyrrhini</taxon>
        <taxon>Cebidae</taxon>
        <taxon>Callitrichinae</taxon>
        <taxon>Saguinus</taxon>
    </lineage>
</organism>
<reference evidence="2 3" key="1">
    <citation type="submission" date="2023-05" db="EMBL/GenBank/DDBJ databases">
        <title>B98-5 Cell Line De Novo Hybrid Assembly: An Optical Mapping Approach.</title>
        <authorList>
            <person name="Kananen K."/>
            <person name="Auerbach J.A."/>
            <person name="Kautto E."/>
            <person name="Blachly J.S."/>
        </authorList>
    </citation>
    <scope>NUCLEOTIDE SEQUENCE [LARGE SCALE GENOMIC DNA]</scope>
    <source>
        <strain evidence="2">B95-8</strain>
        <tissue evidence="2">Cell line</tissue>
    </source>
</reference>